<reference evidence="8" key="2">
    <citation type="journal article" date="2019" name="IMA Fungus">
        <title>Genome sequencing and comparison of five Tilletia species to identify candidate genes for the detection of regulated species infecting wheat.</title>
        <authorList>
            <person name="Nguyen H.D.T."/>
            <person name="Sultana T."/>
            <person name="Kesanakurti P."/>
            <person name="Hambleton S."/>
        </authorList>
    </citation>
    <scope>NUCLEOTIDE SEQUENCE</scope>
    <source>
        <strain evidence="8">DAOMC 236416</strain>
    </source>
</reference>
<evidence type="ECO:0000313" key="8">
    <source>
        <dbReference type="EMBL" id="KAE8254039.1"/>
    </source>
</evidence>
<feature type="transmembrane region" description="Helical" evidence="7">
    <location>
        <begin position="142"/>
        <end position="162"/>
    </location>
</feature>
<evidence type="ECO:0000256" key="5">
    <source>
        <dbReference type="ARBA" id="ARBA00023136"/>
    </source>
</evidence>
<gene>
    <name evidence="8" type="ORF">A4X13_0g3563</name>
</gene>
<dbReference type="Pfam" id="PF03348">
    <property type="entry name" value="Serinc"/>
    <property type="match status" value="1"/>
</dbReference>
<keyword evidence="9" id="KW-1185">Reference proteome</keyword>
<feature type="region of interest" description="Disordered" evidence="6">
    <location>
        <begin position="416"/>
        <end position="449"/>
    </location>
</feature>
<dbReference type="OrthoDB" id="5963193at2759"/>
<dbReference type="EMBL" id="LWDF02000205">
    <property type="protein sequence ID" value="KAE8254039.1"/>
    <property type="molecule type" value="Genomic_DNA"/>
</dbReference>
<protein>
    <recommendedName>
        <fullName evidence="10">TMS membrane protein/tumor differentially expressed protein</fullName>
    </recommendedName>
</protein>
<accession>A0A177TA98</accession>
<feature type="transmembrane region" description="Helical" evidence="7">
    <location>
        <begin position="210"/>
        <end position="232"/>
    </location>
</feature>
<reference evidence="8" key="1">
    <citation type="submission" date="2016-04" db="EMBL/GenBank/DDBJ databases">
        <authorList>
            <person name="Nguyen H.D."/>
            <person name="Samba Siva P."/>
            <person name="Cullis J."/>
            <person name="Levesque C.A."/>
            <person name="Hambleton S."/>
        </authorList>
    </citation>
    <scope>NUCLEOTIDE SEQUENCE</scope>
    <source>
        <strain evidence="8">DAOMC 236416</strain>
    </source>
</reference>
<evidence type="ECO:0000256" key="3">
    <source>
        <dbReference type="ARBA" id="ARBA00022692"/>
    </source>
</evidence>
<evidence type="ECO:0000313" key="9">
    <source>
        <dbReference type="Proteomes" id="UP000077521"/>
    </source>
</evidence>
<evidence type="ECO:0000256" key="1">
    <source>
        <dbReference type="ARBA" id="ARBA00004141"/>
    </source>
</evidence>
<keyword evidence="3 7" id="KW-0812">Transmembrane</keyword>
<dbReference type="GO" id="GO:0016020">
    <property type="term" value="C:membrane"/>
    <property type="evidence" value="ECO:0007669"/>
    <property type="project" value="UniProtKB-SubCell"/>
</dbReference>
<comment type="caution">
    <text evidence="8">The sequence shown here is derived from an EMBL/GenBank/DDBJ whole genome shotgun (WGS) entry which is preliminary data.</text>
</comment>
<feature type="transmembrane region" description="Helical" evidence="7">
    <location>
        <begin position="53"/>
        <end position="75"/>
    </location>
</feature>
<keyword evidence="5 7" id="KW-0472">Membrane</keyword>
<comment type="subcellular location">
    <subcellularLocation>
        <location evidence="1">Membrane</location>
        <topology evidence="1">Multi-pass membrane protein</topology>
    </subcellularLocation>
</comment>
<feature type="transmembrane region" description="Helical" evidence="7">
    <location>
        <begin position="516"/>
        <end position="535"/>
    </location>
</feature>
<dbReference type="InterPro" id="IPR005016">
    <property type="entry name" value="TDE1/TMS"/>
</dbReference>
<dbReference type="AlphaFoldDB" id="A0A177TA98"/>
<evidence type="ECO:0008006" key="10">
    <source>
        <dbReference type="Google" id="ProtNLM"/>
    </source>
</evidence>
<feature type="transmembrane region" description="Helical" evidence="7">
    <location>
        <begin position="244"/>
        <end position="263"/>
    </location>
</feature>
<evidence type="ECO:0000256" key="6">
    <source>
        <dbReference type="SAM" id="MobiDB-lite"/>
    </source>
</evidence>
<evidence type="ECO:0000256" key="2">
    <source>
        <dbReference type="ARBA" id="ARBA00006665"/>
    </source>
</evidence>
<dbReference type="Proteomes" id="UP000077521">
    <property type="component" value="Unassembled WGS sequence"/>
</dbReference>
<organism evidence="8 9">
    <name type="scientific">Tilletia indica</name>
    <dbReference type="NCBI Taxonomy" id="43049"/>
    <lineage>
        <taxon>Eukaryota</taxon>
        <taxon>Fungi</taxon>
        <taxon>Dikarya</taxon>
        <taxon>Basidiomycota</taxon>
        <taxon>Ustilaginomycotina</taxon>
        <taxon>Exobasidiomycetes</taxon>
        <taxon>Tilletiales</taxon>
        <taxon>Tilletiaceae</taxon>
        <taxon>Tilletia</taxon>
    </lineage>
</organism>
<evidence type="ECO:0000256" key="4">
    <source>
        <dbReference type="ARBA" id="ARBA00022989"/>
    </source>
</evidence>
<comment type="similarity">
    <text evidence="2">Belongs to the TDE1 family.</text>
</comment>
<feature type="transmembrane region" description="Helical" evidence="7">
    <location>
        <begin position="313"/>
        <end position="330"/>
    </location>
</feature>
<feature type="transmembrane region" description="Helical" evidence="7">
    <location>
        <begin position="169"/>
        <end position="190"/>
    </location>
</feature>
<feature type="transmembrane region" description="Helical" evidence="7">
    <location>
        <begin position="455"/>
        <end position="475"/>
    </location>
</feature>
<feature type="compositionally biased region" description="Low complexity" evidence="6">
    <location>
        <begin position="430"/>
        <end position="441"/>
    </location>
</feature>
<dbReference type="PANTHER" id="PTHR10383">
    <property type="entry name" value="SERINE INCORPORATOR"/>
    <property type="match status" value="1"/>
</dbReference>
<proteinExistence type="inferred from homology"/>
<evidence type="ECO:0000256" key="7">
    <source>
        <dbReference type="SAM" id="Phobius"/>
    </source>
</evidence>
<dbReference type="PANTHER" id="PTHR10383:SF9">
    <property type="entry name" value="SERINE INCORPORATOR, ISOFORM F"/>
    <property type="match status" value="1"/>
</dbReference>
<sequence>MGALLSIPLLGVGGLAATLATSCLSGLAFFCTSTAASAFFKRCNCQSSIATRIGFSLIFLLASLAAWLSLTPFWMHKIEEWSYNYVKMHCADRDRCYGVLAVHRITFALAFFHALIGISLIGVRDSRTPRADIQNGWWGPKLLLWVALTALTFFIPNGFFIFWANYIALFLASAFILVGLVLLVDFAHTWSETCLQNWEETESDWWKYTLLGSTLGLYAITITITAVLYAYFAPSGCSLNQFFISFNLALVFILTVLCIHPAVQEANPRSGLAQSSMVAAYCTYLIASALMNRDDVHCNPITRGRGGTAKTTTVVLGAAFTFLAIAYSTSRAATQSSALVGKRRAQLNSASAYPSASSSYGAYAYGPLATRGDSIDGNAASAEAGTADAITSQPTRKDSLRIQALMAAVEAGSIPASALDEEDEDDDDASSSIFDGTSSSSRRNENDDERHGTRYNYAFFHLIFAIAACYVAMLLTDWRFVKLAKDALPIDDDDAPLGAPIVFIGRSPTAMWMRVVSSWLCIVIYAWSLVAPVLLPDRFGLD</sequence>
<feature type="transmembrane region" description="Helical" evidence="7">
    <location>
        <begin position="275"/>
        <end position="292"/>
    </location>
</feature>
<feature type="transmembrane region" description="Helical" evidence="7">
    <location>
        <begin position="96"/>
        <end position="122"/>
    </location>
</feature>
<name>A0A177TA98_9BASI</name>
<feature type="compositionally biased region" description="Acidic residues" evidence="6">
    <location>
        <begin position="419"/>
        <end position="429"/>
    </location>
</feature>
<keyword evidence="4 7" id="KW-1133">Transmembrane helix</keyword>